<reference evidence="12" key="1">
    <citation type="submission" date="2020-09" db="EMBL/GenBank/DDBJ databases">
        <authorList>
            <person name="Kim M.K."/>
        </authorList>
    </citation>
    <scope>NUCLEOTIDE SEQUENCE</scope>
    <source>
        <strain evidence="12">BT704</strain>
    </source>
</reference>
<dbReference type="Pfam" id="PF07696">
    <property type="entry name" value="7TMR-DISMED2"/>
    <property type="match status" value="1"/>
</dbReference>
<feature type="modified residue" description="4-aspartylphosphate" evidence="7">
    <location>
        <position position="731"/>
    </location>
</feature>
<organism evidence="12 13">
    <name type="scientific">Spirosoma validum</name>
    <dbReference type="NCBI Taxonomy" id="2771355"/>
    <lineage>
        <taxon>Bacteria</taxon>
        <taxon>Pseudomonadati</taxon>
        <taxon>Bacteroidota</taxon>
        <taxon>Cytophagia</taxon>
        <taxon>Cytophagales</taxon>
        <taxon>Cytophagaceae</taxon>
        <taxon>Spirosoma</taxon>
    </lineage>
</organism>
<dbReference type="InterPro" id="IPR003661">
    <property type="entry name" value="HisK_dim/P_dom"/>
</dbReference>
<dbReference type="PRINTS" id="PR00344">
    <property type="entry name" value="BCTRLSENSOR"/>
</dbReference>
<feature type="domain" description="HTH araC/xylS-type" evidence="9">
    <location>
        <begin position="833"/>
        <end position="927"/>
    </location>
</feature>
<feature type="transmembrane region" description="Helical" evidence="8">
    <location>
        <begin position="220"/>
        <end position="240"/>
    </location>
</feature>
<sequence>MPRTFLYLLVLGLWPFLVPEARAQTTINQLPAVAAQQPRLLIGEYMVDSTDRLTIEQVTHRPLRWQPMVEPTLVLGFTPHPVWCRLTLQQPTPAPRTYALELTNFYVDSLSLYQPDSLRGWHTQFAGDGIPYARRTPRTRYPTLYVTLPATAPQTLYARIVSTQHHNYAWRAWDRATFDTVRLPDVDRYVMFTLATMLALFELMLLLFMHPYGVLRAYALSSLVVCLSVLFGAGYPGIYFPHSPYWANTSHYMAVGLVMPAVAYYITVAFRLAQLRPRLVWLYRGFGALGVLYAGLSLVVRHAYLTWAFITVLAIMYGFTLLLFWFLLLRKQQPVLWNIPAMLIALPVYTYYYGRNAGFFPGSVSEEAITQVMFISFACEPLFVVLILWHTTREGIRTAARLSVEQAQREAILAMDTLKTTFFANVSHELRTPLTLILGPLGSLLKQPPADERSGELLRTAHQNARRLLDLVNEIMDLTKLDAGKLEVAHEPVLLRGLVERIVANFEVLARQSEIYLQLVYKADPTLILDLDGNKFQKILDNLLINALKFTPSGGSIIVTVTDRAGRIQLAVRDTGRGIYPDDLPYVFDRYVQSRQPGAPSEGGTGIGLALSAELATLLGGTLRVESEWQQGTTFFLEIPGRRVEPGIVTLIPDTETEAAGLNDTGPLIPLPVHPNRQKTTLLLVEDDSSLRHYLTAILQPNFTVLATPNGQEALNRLATLSTLPSLIISDLMMPLLDGFQLLETLKQSDTYRHIPVVMLTARADEADKLQALRLGVDDYLLKPFDEDELMARVLNLLTNVQHRQPPTSSDGAATEAMKPVPLLSSGDMDWLKRLEGQAQAQLSQFELTADQLAAAMSVSRSTLFREVRRLTGLTPAQYITEARLQQARHLLENRRVSSVKEVGLRQVKRFSAAFKSRFGKLPSDYL</sequence>
<dbReference type="InterPro" id="IPR018060">
    <property type="entry name" value="HTH_AraC"/>
</dbReference>
<dbReference type="EC" id="2.7.13.3" evidence="2"/>
<dbReference type="SMART" id="SM00342">
    <property type="entry name" value="HTH_ARAC"/>
    <property type="match status" value="1"/>
</dbReference>
<feature type="domain" description="Histidine kinase" evidence="10">
    <location>
        <begin position="425"/>
        <end position="643"/>
    </location>
</feature>
<dbReference type="GO" id="GO:0000155">
    <property type="term" value="F:phosphorelay sensor kinase activity"/>
    <property type="evidence" value="ECO:0007669"/>
    <property type="project" value="InterPro"/>
</dbReference>
<keyword evidence="8" id="KW-0472">Membrane</keyword>
<proteinExistence type="predicted"/>
<evidence type="ECO:0000259" key="11">
    <source>
        <dbReference type="PROSITE" id="PS50110"/>
    </source>
</evidence>
<keyword evidence="8" id="KW-1133">Transmembrane helix</keyword>
<dbReference type="InterPro" id="IPR011006">
    <property type="entry name" value="CheY-like_superfamily"/>
</dbReference>
<dbReference type="InterPro" id="IPR004358">
    <property type="entry name" value="Sig_transdc_His_kin-like_C"/>
</dbReference>
<dbReference type="Gene3D" id="3.30.565.10">
    <property type="entry name" value="Histidine kinase-like ATPase, C-terminal domain"/>
    <property type="match status" value="1"/>
</dbReference>
<dbReference type="Gene3D" id="2.60.40.2380">
    <property type="match status" value="1"/>
</dbReference>
<evidence type="ECO:0000313" key="12">
    <source>
        <dbReference type="EMBL" id="MBD2757709.1"/>
    </source>
</evidence>
<feature type="domain" description="Response regulatory" evidence="11">
    <location>
        <begin position="681"/>
        <end position="798"/>
    </location>
</feature>
<dbReference type="Pfam" id="PF12833">
    <property type="entry name" value="HTH_18"/>
    <property type="match status" value="1"/>
</dbReference>
<dbReference type="AlphaFoldDB" id="A0A927B998"/>
<dbReference type="PANTHER" id="PTHR43547:SF2">
    <property type="entry name" value="HYBRID SIGNAL TRANSDUCTION HISTIDINE KINASE C"/>
    <property type="match status" value="1"/>
</dbReference>
<dbReference type="RefSeq" id="WP_191043333.1">
    <property type="nucleotide sequence ID" value="NZ_JACXAA010000029.1"/>
</dbReference>
<dbReference type="Gene3D" id="3.40.50.2300">
    <property type="match status" value="1"/>
</dbReference>
<dbReference type="InterPro" id="IPR005467">
    <property type="entry name" value="His_kinase_dom"/>
</dbReference>
<comment type="catalytic activity">
    <reaction evidence="1">
        <text>ATP + protein L-histidine = ADP + protein N-phospho-L-histidine.</text>
        <dbReference type="EC" id="2.7.13.3"/>
    </reaction>
</comment>
<keyword evidence="8" id="KW-0812">Transmembrane</keyword>
<dbReference type="Proteomes" id="UP000653797">
    <property type="component" value="Unassembled WGS sequence"/>
</dbReference>
<feature type="transmembrane region" description="Helical" evidence="8">
    <location>
        <begin position="335"/>
        <end position="353"/>
    </location>
</feature>
<dbReference type="GO" id="GO:0003700">
    <property type="term" value="F:DNA-binding transcription factor activity"/>
    <property type="evidence" value="ECO:0007669"/>
    <property type="project" value="InterPro"/>
</dbReference>
<gene>
    <name evidence="12" type="ORF">IC230_32875</name>
</gene>
<dbReference type="EMBL" id="JACXAA010000029">
    <property type="protein sequence ID" value="MBD2757709.1"/>
    <property type="molecule type" value="Genomic_DNA"/>
</dbReference>
<dbReference type="InterPro" id="IPR011622">
    <property type="entry name" value="7TMR_DISM_rcpt_extracell_dom2"/>
</dbReference>
<dbReference type="SMART" id="SM00388">
    <property type="entry name" value="HisKA"/>
    <property type="match status" value="1"/>
</dbReference>
<protein>
    <recommendedName>
        <fullName evidence="2">histidine kinase</fullName>
        <ecNumber evidence="2">2.7.13.3</ecNumber>
    </recommendedName>
</protein>
<feature type="transmembrane region" description="Helical" evidence="8">
    <location>
        <begin position="306"/>
        <end position="328"/>
    </location>
</feature>
<evidence type="ECO:0000256" key="4">
    <source>
        <dbReference type="ARBA" id="ARBA00022679"/>
    </source>
</evidence>
<dbReference type="CDD" id="cd00082">
    <property type="entry name" value="HisKA"/>
    <property type="match status" value="1"/>
</dbReference>
<dbReference type="PANTHER" id="PTHR43547">
    <property type="entry name" value="TWO-COMPONENT HISTIDINE KINASE"/>
    <property type="match status" value="1"/>
</dbReference>
<dbReference type="CDD" id="cd17574">
    <property type="entry name" value="REC_OmpR"/>
    <property type="match status" value="1"/>
</dbReference>
<evidence type="ECO:0000256" key="5">
    <source>
        <dbReference type="ARBA" id="ARBA00022777"/>
    </source>
</evidence>
<keyword evidence="3 7" id="KW-0597">Phosphoprotein</keyword>
<feature type="transmembrane region" description="Helical" evidence="8">
    <location>
        <begin position="252"/>
        <end position="273"/>
    </location>
</feature>
<dbReference type="GO" id="GO:0043565">
    <property type="term" value="F:sequence-specific DNA binding"/>
    <property type="evidence" value="ECO:0007669"/>
    <property type="project" value="InterPro"/>
</dbReference>
<keyword evidence="5" id="KW-0418">Kinase</keyword>
<feature type="transmembrane region" description="Helical" evidence="8">
    <location>
        <begin position="368"/>
        <end position="389"/>
    </location>
</feature>
<name>A0A927B998_9BACT</name>
<dbReference type="PROSITE" id="PS50109">
    <property type="entry name" value="HIS_KIN"/>
    <property type="match status" value="1"/>
</dbReference>
<dbReference type="InterPro" id="IPR003594">
    <property type="entry name" value="HATPase_dom"/>
</dbReference>
<evidence type="ECO:0000259" key="10">
    <source>
        <dbReference type="PROSITE" id="PS50109"/>
    </source>
</evidence>
<keyword evidence="4" id="KW-0808">Transferase</keyword>
<dbReference type="Pfam" id="PF00512">
    <property type="entry name" value="HisKA"/>
    <property type="match status" value="1"/>
</dbReference>
<evidence type="ECO:0000256" key="7">
    <source>
        <dbReference type="PROSITE-ProRule" id="PRU00169"/>
    </source>
</evidence>
<evidence type="ECO:0000259" key="9">
    <source>
        <dbReference type="PROSITE" id="PS01124"/>
    </source>
</evidence>
<dbReference type="InterPro" id="IPR036890">
    <property type="entry name" value="HATPase_C_sf"/>
</dbReference>
<dbReference type="InterPro" id="IPR036097">
    <property type="entry name" value="HisK_dim/P_sf"/>
</dbReference>
<comment type="caution">
    <text evidence="12">The sequence shown here is derived from an EMBL/GenBank/DDBJ whole genome shotgun (WGS) entry which is preliminary data.</text>
</comment>
<keyword evidence="13" id="KW-1185">Reference proteome</keyword>
<dbReference type="InterPro" id="IPR001789">
    <property type="entry name" value="Sig_transdc_resp-reg_receiver"/>
</dbReference>
<dbReference type="Pfam" id="PF02518">
    <property type="entry name" value="HATPase_c"/>
    <property type="match status" value="1"/>
</dbReference>
<evidence type="ECO:0000256" key="2">
    <source>
        <dbReference type="ARBA" id="ARBA00012438"/>
    </source>
</evidence>
<dbReference type="Gene3D" id="1.10.10.60">
    <property type="entry name" value="Homeodomain-like"/>
    <property type="match status" value="1"/>
</dbReference>
<keyword evidence="6" id="KW-0902">Two-component regulatory system</keyword>
<evidence type="ECO:0000256" key="6">
    <source>
        <dbReference type="ARBA" id="ARBA00023012"/>
    </source>
</evidence>
<dbReference type="SUPFAM" id="SSF55874">
    <property type="entry name" value="ATPase domain of HSP90 chaperone/DNA topoisomerase II/histidine kinase"/>
    <property type="match status" value="1"/>
</dbReference>
<dbReference type="SUPFAM" id="SSF47384">
    <property type="entry name" value="Homodimeric domain of signal transducing histidine kinase"/>
    <property type="match status" value="1"/>
</dbReference>
<dbReference type="SMART" id="SM00387">
    <property type="entry name" value="HATPase_c"/>
    <property type="match status" value="1"/>
</dbReference>
<accession>A0A927B998</accession>
<dbReference type="SMART" id="SM00448">
    <property type="entry name" value="REC"/>
    <property type="match status" value="1"/>
</dbReference>
<dbReference type="Gene3D" id="1.10.287.130">
    <property type="match status" value="1"/>
</dbReference>
<feature type="transmembrane region" description="Helical" evidence="8">
    <location>
        <begin position="189"/>
        <end position="208"/>
    </location>
</feature>
<evidence type="ECO:0000256" key="3">
    <source>
        <dbReference type="ARBA" id="ARBA00022553"/>
    </source>
</evidence>
<dbReference type="PROSITE" id="PS01124">
    <property type="entry name" value="HTH_ARAC_FAMILY_2"/>
    <property type="match status" value="1"/>
</dbReference>
<feature type="transmembrane region" description="Helical" evidence="8">
    <location>
        <begin position="280"/>
        <end position="300"/>
    </location>
</feature>
<evidence type="ECO:0000256" key="8">
    <source>
        <dbReference type="SAM" id="Phobius"/>
    </source>
</evidence>
<dbReference type="PROSITE" id="PS50110">
    <property type="entry name" value="RESPONSE_REGULATORY"/>
    <property type="match status" value="1"/>
</dbReference>
<dbReference type="FunFam" id="1.10.287.130:FF:000001">
    <property type="entry name" value="Two-component sensor histidine kinase"/>
    <property type="match status" value="1"/>
</dbReference>
<evidence type="ECO:0000256" key="1">
    <source>
        <dbReference type="ARBA" id="ARBA00000085"/>
    </source>
</evidence>
<dbReference type="SUPFAM" id="SSF52172">
    <property type="entry name" value="CheY-like"/>
    <property type="match status" value="1"/>
</dbReference>
<evidence type="ECO:0000313" key="13">
    <source>
        <dbReference type="Proteomes" id="UP000653797"/>
    </source>
</evidence>
<dbReference type="Pfam" id="PF00072">
    <property type="entry name" value="Response_reg"/>
    <property type="match status" value="1"/>
</dbReference>